<evidence type="ECO:0000256" key="2">
    <source>
        <dbReference type="ARBA" id="ARBA00004651"/>
    </source>
</evidence>
<gene>
    <name evidence="19" type="primary">cobS</name>
    <name evidence="20" type="ORF">A5672_26940</name>
</gene>
<dbReference type="EC" id="2.7.8.26" evidence="5 19"/>
<feature type="transmembrane region" description="Helical" evidence="19">
    <location>
        <begin position="193"/>
        <end position="212"/>
    </location>
</feature>
<evidence type="ECO:0000256" key="18">
    <source>
        <dbReference type="ARBA" id="ARBA00049504"/>
    </source>
</evidence>
<evidence type="ECO:0000256" key="10">
    <source>
        <dbReference type="ARBA" id="ARBA00022692"/>
    </source>
</evidence>
<dbReference type="PANTHER" id="PTHR34148:SF1">
    <property type="entry name" value="ADENOSYLCOBINAMIDE-GDP RIBAZOLETRANSFERASE"/>
    <property type="match status" value="1"/>
</dbReference>
<evidence type="ECO:0000256" key="14">
    <source>
        <dbReference type="ARBA" id="ARBA00025228"/>
    </source>
</evidence>
<proteinExistence type="inferred from homology"/>
<dbReference type="GO" id="GO:0008818">
    <property type="term" value="F:cobalamin 5'-phosphate synthase activity"/>
    <property type="evidence" value="ECO:0007669"/>
    <property type="project" value="UniProtKB-UniRule"/>
</dbReference>
<comment type="pathway">
    <text evidence="3 19">Cofactor biosynthesis; adenosylcobalamin biosynthesis; adenosylcobalamin from cob(II)yrinate a,c-diamide: step 7/7.</text>
</comment>
<dbReference type="GO" id="GO:0051073">
    <property type="term" value="F:adenosylcobinamide-GDP ribazoletransferase activity"/>
    <property type="evidence" value="ECO:0007669"/>
    <property type="project" value="UniProtKB-UniRule"/>
</dbReference>
<evidence type="ECO:0000256" key="4">
    <source>
        <dbReference type="ARBA" id="ARBA00010561"/>
    </source>
</evidence>
<dbReference type="RefSeq" id="WP_068213300.1">
    <property type="nucleotide sequence ID" value="NZ_LZIT01000283.1"/>
</dbReference>
<evidence type="ECO:0000256" key="13">
    <source>
        <dbReference type="ARBA" id="ARBA00023136"/>
    </source>
</evidence>
<dbReference type="PANTHER" id="PTHR34148">
    <property type="entry name" value="ADENOSYLCOBINAMIDE-GDP RIBAZOLETRANSFERASE"/>
    <property type="match status" value="1"/>
</dbReference>
<keyword evidence="13 19" id="KW-0472">Membrane</keyword>
<dbReference type="AlphaFoldDB" id="A0ABD6NYM6"/>
<feature type="transmembrane region" description="Helical" evidence="19">
    <location>
        <begin position="224"/>
        <end position="244"/>
    </location>
</feature>
<evidence type="ECO:0000256" key="17">
    <source>
        <dbReference type="ARBA" id="ARBA00048623"/>
    </source>
</evidence>
<dbReference type="GO" id="GO:0005886">
    <property type="term" value="C:plasma membrane"/>
    <property type="evidence" value="ECO:0007669"/>
    <property type="project" value="UniProtKB-SubCell"/>
</dbReference>
<evidence type="ECO:0000256" key="5">
    <source>
        <dbReference type="ARBA" id="ARBA00013200"/>
    </source>
</evidence>
<evidence type="ECO:0000256" key="7">
    <source>
        <dbReference type="ARBA" id="ARBA00022475"/>
    </source>
</evidence>
<sequence>MMRSVATAFAFGTVLPVPGSLNAPMGRGAMTALPVVGAALGALAAGVTWCGAWVFGASSPLPGLLAVAALLLATRGLHIDGVADTADGLGCYGPPRRALAVMRDGSTGPFGVAAVVLVILLQGLAFAALTPADVLLAVFAGRVAAVLACRRAVPAAEGSALGARVAGSQPAPVVAAWLVALLAVALAAGPRPWQGPAAVLVAVAGGAALVGHCVRRFGGITGDVLGATIELTTTVSAVALAGLVRAA</sequence>
<evidence type="ECO:0000256" key="1">
    <source>
        <dbReference type="ARBA" id="ARBA00001946"/>
    </source>
</evidence>
<keyword evidence="9 19" id="KW-0808">Transferase</keyword>
<name>A0ABD6NYM6_9MYCO</name>
<comment type="subcellular location">
    <subcellularLocation>
        <location evidence="2 19">Cell membrane</location>
        <topology evidence="2 19">Multi-pass membrane protein</topology>
    </subcellularLocation>
</comment>
<evidence type="ECO:0000313" key="20">
    <source>
        <dbReference type="EMBL" id="OBG31099.1"/>
    </source>
</evidence>
<evidence type="ECO:0000256" key="19">
    <source>
        <dbReference type="HAMAP-Rule" id="MF_00719"/>
    </source>
</evidence>
<feature type="transmembrane region" description="Helical" evidence="19">
    <location>
        <begin position="32"/>
        <end position="55"/>
    </location>
</feature>
<evidence type="ECO:0000256" key="3">
    <source>
        <dbReference type="ARBA" id="ARBA00004663"/>
    </source>
</evidence>
<evidence type="ECO:0000256" key="15">
    <source>
        <dbReference type="ARBA" id="ARBA00032605"/>
    </source>
</evidence>
<evidence type="ECO:0000256" key="11">
    <source>
        <dbReference type="ARBA" id="ARBA00022842"/>
    </source>
</evidence>
<dbReference type="GO" id="GO:0009236">
    <property type="term" value="P:cobalamin biosynthetic process"/>
    <property type="evidence" value="ECO:0007669"/>
    <property type="project" value="UniProtKB-UniRule"/>
</dbReference>
<dbReference type="InterPro" id="IPR003805">
    <property type="entry name" value="CobS"/>
</dbReference>
<comment type="catalytic activity">
    <reaction evidence="17 19">
        <text>alpha-ribazole + adenosylcob(III)inamide-GDP = adenosylcob(III)alamin + GMP + H(+)</text>
        <dbReference type="Rhea" id="RHEA:16049"/>
        <dbReference type="ChEBI" id="CHEBI:10329"/>
        <dbReference type="ChEBI" id="CHEBI:15378"/>
        <dbReference type="ChEBI" id="CHEBI:18408"/>
        <dbReference type="ChEBI" id="CHEBI:58115"/>
        <dbReference type="ChEBI" id="CHEBI:60487"/>
        <dbReference type="EC" id="2.7.8.26"/>
    </reaction>
</comment>
<evidence type="ECO:0000256" key="16">
    <source>
        <dbReference type="ARBA" id="ARBA00032853"/>
    </source>
</evidence>
<dbReference type="Pfam" id="PF02654">
    <property type="entry name" value="CobS"/>
    <property type="match status" value="1"/>
</dbReference>
<feature type="transmembrane region" description="Helical" evidence="19">
    <location>
        <begin position="165"/>
        <end position="187"/>
    </location>
</feature>
<organism evidence="20 21">
    <name type="scientific">Mycobacterium alsense</name>
    <dbReference type="NCBI Taxonomy" id="324058"/>
    <lineage>
        <taxon>Bacteria</taxon>
        <taxon>Bacillati</taxon>
        <taxon>Actinomycetota</taxon>
        <taxon>Actinomycetes</taxon>
        <taxon>Mycobacteriales</taxon>
        <taxon>Mycobacteriaceae</taxon>
        <taxon>Mycobacterium</taxon>
    </lineage>
</organism>
<dbReference type="Proteomes" id="UP000092086">
    <property type="component" value="Unassembled WGS sequence"/>
</dbReference>
<dbReference type="HAMAP" id="MF_00719">
    <property type="entry name" value="CobS"/>
    <property type="match status" value="1"/>
</dbReference>
<keyword evidence="8 19" id="KW-0169">Cobalamin biosynthesis</keyword>
<dbReference type="NCBIfam" id="NF001279">
    <property type="entry name" value="PRK00235.2-1"/>
    <property type="match status" value="1"/>
</dbReference>
<evidence type="ECO:0000256" key="9">
    <source>
        <dbReference type="ARBA" id="ARBA00022679"/>
    </source>
</evidence>
<evidence type="ECO:0000256" key="6">
    <source>
        <dbReference type="ARBA" id="ARBA00015850"/>
    </source>
</evidence>
<comment type="caution">
    <text evidence="20">The sequence shown here is derived from an EMBL/GenBank/DDBJ whole genome shotgun (WGS) entry which is preliminary data.</text>
</comment>
<keyword evidence="7 19" id="KW-1003">Cell membrane</keyword>
<protein>
    <recommendedName>
        <fullName evidence="6 19">Adenosylcobinamide-GDP ribazoletransferase</fullName>
        <ecNumber evidence="5 19">2.7.8.26</ecNumber>
    </recommendedName>
    <alternativeName>
        <fullName evidence="16 19">Cobalamin synthase</fullName>
    </alternativeName>
    <alternativeName>
        <fullName evidence="15 19">Cobalamin-5'-phosphate synthase</fullName>
    </alternativeName>
</protein>
<dbReference type="EMBL" id="LZIT01000283">
    <property type="protein sequence ID" value="OBG31099.1"/>
    <property type="molecule type" value="Genomic_DNA"/>
</dbReference>
<comment type="cofactor">
    <cofactor evidence="1 19">
        <name>Mg(2+)</name>
        <dbReference type="ChEBI" id="CHEBI:18420"/>
    </cofactor>
</comment>
<comment type="function">
    <text evidence="14 19">Joins adenosylcobinamide-GDP and alpha-ribazole to generate adenosylcobalamin (Ado-cobalamin). Also synthesizes adenosylcobalamin 5'-phosphate from adenosylcobinamide-GDP and alpha-ribazole 5'-phosphate.</text>
</comment>
<keyword evidence="10 19" id="KW-0812">Transmembrane</keyword>
<reference evidence="20 21" key="1">
    <citation type="submission" date="2016-06" db="EMBL/GenBank/DDBJ databases">
        <authorList>
            <person name="Sutton G."/>
            <person name="Brinkac L."/>
            <person name="Sanka R."/>
            <person name="Adams M."/>
            <person name="Lau E."/>
            <person name="Sam S."/>
            <person name="Sreng N."/>
            <person name="Him V."/>
            <person name="Kerleguer A."/>
            <person name="Cheng S."/>
        </authorList>
    </citation>
    <scope>NUCLEOTIDE SEQUENCE [LARGE SCALE GENOMIC DNA]</scope>
    <source>
        <strain evidence="20 21">E2978</strain>
    </source>
</reference>
<comment type="similarity">
    <text evidence="4 19">Belongs to the CobS family.</text>
</comment>
<evidence type="ECO:0000313" key="21">
    <source>
        <dbReference type="Proteomes" id="UP000092086"/>
    </source>
</evidence>
<evidence type="ECO:0000256" key="12">
    <source>
        <dbReference type="ARBA" id="ARBA00022989"/>
    </source>
</evidence>
<keyword evidence="12 19" id="KW-1133">Transmembrane helix</keyword>
<feature type="transmembrane region" description="Helical" evidence="19">
    <location>
        <begin position="110"/>
        <end position="128"/>
    </location>
</feature>
<evidence type="ECO:0000256" key="8">
    <source>
        <dbReference type="ARBA" id="ARBA00022573"/>
    </source>
</evidence>
<comment type="catalytic activity">
    <reaction evidence="18 19">
        <text>alpha-ribazole 5'-phosphate + adenosylcob(III)inamide-GDP = adenosylcob(III)alamin 5'-phosphate + GMP + H(+)</text>
        <dbReference type="Rhea" id="RHEA:23560"/>
        <dbReference type="ChEBI" id="CHEBI:15378"/>
        <dbReference type="ChEBI" id="CHEBI:57918"/>
        <dbReference type="ChEBI" id="CHEBI:58115"/>
        <dbReference type="ChEBI" id="CHEBI:60487"/>
        <dbReference type="ChEBI" id="CHEBI:60493"/>
        <dbReference type="EC" id="2.7.8.26"/>
    </reaction>
</comment>
<keyword evidence="11 19" id="KW-0460">Magnesium</keyword>
<accession>A0ABD6NYM6</accession>